<dbReference type="PROSITE" id="PS51063">
    <property type="entry name" value="HTH_CRP_2"/>
    <property type="match status" value="1"/>
</dbReference>
<dbReference type="SUPFAM" id="SSF46785">
    <property type="entry name" value="Winged helix' DNA-binding domain"/>
    <property type="match status" value="1"/>
</dbReference>
<dbReference type="PRINTS" id="PR00034">
    <property type="entry name" value="HTHCRP"/>
</dbReference>
<feature type="domain" description="Cyclic nucleotide-binding" evidence="4">
    <location>
        <begin position="17"/>
        <end position="139"/>
    </location>
</feature>
<dbReference type="Gene3D" id="2.60.120.10">
    <property type="entry name" value="Jelly Rolls"/>
    <property type="match status" value="1"/>
</dbReference>
<dbReference type="PANTHER" id="PTHR24567">
    <property type="entry name" value="CRP FAMILY TRANSCRIPTIONAL REGULATORY PROTEIN"/>
    <property type="match status" value="1"/>
</dbReference>
<dbReference type="InterPro" id="IPR012318">
    <property type="entry name" value="HTH_CRP"/>
</dbReference>
<dbReference type="Pfam" id="PF13545">
    <property type="entry name" value="HTH_Crp_2"/>
    <property type="match status" value="1"/>
</dbReference>
<dbReference type="EMBL" id="JBHUHX010000062">
    <property type="protein sequence ID" value="MFD2114045.1"/>
    <property type="molecule type" value="Genomic_DNA"/>
</dbReference>
<organism evidence="6 7">
    <name type="scientific">Thiorhodococcus fuscus</name>
    <dbReference type="NCBI Taxonomy" id="527200"/>
    <lineage>
        <taxon>Bacteria</taxon>
        <taxon>Pseudomonadati</taxon>
        <taxon>Pseudomonadota</taxon>
        <taxon>Gammaproteobacteria</taxon>
        <taxon>Chromatiales</taxon>
        <taxon>Chromatiaceae</taxon>
        <taxon>Thiorhodococcus</taxon>
    </lineage>
</organism>
<sequence>MISDPQQRDRILDVFPFLRAASPDFREALFDTATSMRLPAGHLICQDGSQCAALPLVIAGTGRVYKLGENGREITLYRIEPGESCVVTASCILSDRPFPAFAECETEVEALVVRPNDVRRWMADSAPWRAYIFGLIAERLQEVFGVLDAVLFQRLDQRLIARLLSLRTASPTPEIRMTHQALAVELGSSREVISRVLKGLEGQGLLRATRGLIELLDIPELERRARDG</sequence>
<dbReference type="InterPro" id="IPR000595">
    <property type="entry name" value="cNMP-bd_dom"/>
</dbReference>
<dbReference type="InterPro" id="IPR018490">
    <property type="entry name" value="cNMP-bd_dom_sf"/>
</dbReference>
<dbReference type="PANTHER" id="PTHR24567:SF74">
    <property type="entry name" value="HTH-TYPE TRANSCRIPTIONAL REGULATOR ARCR"/>
    <property type="match status" value="1"/>
</dbReference>
<dbReference type="InterPro" id="IPR014710">
    <property type="entry name" value="RmlC-like_jellyroll"/>
</dbReference>
<dbReference type="CDD" id="cd00038">
    <property type="entry name" value="CAP_ED"/>
    <property type="match status" value="1"/>
</dbReference>
<name>A0ABW4YEL0_9GAMM</name>
<dbReference type="InterPro" id="IPR036390">
    <property type="entry name" value="WH_DNA-bd_sf"/>
</dbReference>
<dbReference type="Proteomes" id="UP001597337">
    <property type="component" value="Unassembled WGS sequence"/>
</dbReference>
<keyword evidence="2" id="KW-0238">DNA-binding</keyword>
<gene>
    <name evidence="6" type="ORF">ACFSJC_19525</name>
</gene>
<dbReference type="PROSITE" id="PS50042">
    <property type="entry name" value="CNMP_BINDING_3"/>
    <property type="match status" value="1"/>
</dbReference>
<comment type="caution">
    <text evidence="6">The sequence shown here is derived from an EMBL/GenBank/DDBJ whole genome shotgun (WGS) entry which is preliminary data.</text>
</comment>
<accession>A0ABW4YEL0</accession>
<feature type="domain" description="HTH crp-type" evidence="5">
    <location>
        <begin position="153"/>
        <end position="219"/>
    </location>
</feature>
<evidence type="ECO:0000313" key="6">
    <source>
        <dbReference type="EMBL" id="MFD2114045.1"/>
    </source>
</evidence>
<keyword evidence="7" id="KW-1185">Reference proteome</keyword>
<keyword evidence="1" id="KW-0805">Transcription regulation</keyword>
<dbReference type="InterPro" id="IPR036388">
    <property type="entry name" value="WH-like_DNA-bd_sf"/>
</dbReference>
<dbReference type="SUPFAM" id="SSF51206">
    <property type="entry name" value="cAMP-binding domain-like"/>
    <property type="match status" value="1"/>
</dbReference>
<dbReference type="InterPro" id="IPR050397">
    <property type="entry name" value="Env_Response_Regulators"/>
</dbReference>
<dbReference type="Pfam" id="PF00027">
    <property type="entry name" value="cNMP_binding"/>
    <property type="match status" value="1"/>
</dbReference>
<keyword evidence="3" id="KW-0804">Transcription</keyword>
<evidence type="ECO:0000256" key="2">
    <source>
        <dbReference type="ARBA" id="ARBA00023125"/>
    </source>
</evidence>
<evidence type="ECO:0000256" key="1">
    <source>
        <dbReference type="ARBA" id="ARBA00023015"/>
    </source>
</evidence>
<dbReference type="SMART" id="SM00419">
    <property type="entry name" value="HTH_CRP"/>
    <property type="match status" value="1"/>
</dbReference>
<dbReference type="SMART" id="SM00100">
    <property type="entry name" value="cNMP"/>
    <property type="match status" value="1"/>
</dbReference>
<proteinExistence type="predicted"/>
<evidence type="ECO:0000259" key="4">
    <source>
        <dbReference type="PROSITE" id="PS50042"/>
    </source>
</evidence>
<evidence type="ECO:0000256" key="3">
    <source>
        <dbReference type="ARBA" id="ARBA00023163"/>
    </source>
</evidence>
<dbReference type="Gene3D" id="1.10.10.10">
    <property type="entry name" value="Winged helix-like DNA-binding domain superfamily/Winged helix DNA-binding domain"/>
    <property type="match status" value="1"/>
</dbReference>
<evidence type="ECO:0000259" key="5">
    <source>
        <dbReference type="PROSITE" id="PS51063"/>
    </source>
</evidence>
<reference evidence="7" key="1">
    <citation type="journal article" date="2019" name="Int. J. Syst. Evol. Microbiol.">
        <title>The Global Catalogue of Microorganisms (GCM) 10K type strain sequencing project: providing services to taxonomists for standard genome sequencing and annotation.</title>
        <authorList>
            <consortium name="The Broad Institute Genomics Platform"/>
            <consortium name="The Broad Institute Genome Sequencing Center for Infectious Disease"/>
            <person name="Wu L."/>
            <person name="Ma J."/>
        </authorList>
    </citation>
    <scope>NUCLEOTIDE SEQUENCE [LARGE SCALE GENOMIC DNA]</scope>
    <source>
        <strain evidence="7">KACC 12597</strain>
    </source>
</reference>
<protein>
    <submittedName>
        <fullName evidence="6">Crp/Fnr family transcriptional regulator</fullName>
    </submittedName>
</protein>
<evidence type="ECO:0000313" key="7">
    <source>
        <dbReference type="Proteomes" id="UP001597337"/>
    </source>
</evidence>
<dbReference type="RefSeq" id="WP_386028918.1">
    <property type="nucleotide sequence ID" value="NZ_JBHUHX010000062.1"/>
</dbReference>